<keyword evidence="2 4" id="KW-0456">Lyase</keyword>
<dbReference type="Gene3D" id="3.30.70.1070">
    <property type="entry name" value="Sporulation related repeat"/>
    <property type="match status" value="1"/>
</dbReference>
<sequence>MMRTVFLLTLLVLLTACQSSGSGRYSQKHDSPPRFINGDVKTINAVPKYEPYREYNARPYTVLGKRYYPLKTGKGYQAEGVASWYGQKFHGHLTSNGETYNMFAMSAAHKTLPLPSYVRVTNLDNGKQAIVRVNDRGPFHDNRIIDLSYAAATKLDYHNSGVARVKLEVIHVDENNQVTVGNTPTVSWEEYAGIVPATSAEEDNTEARPVSRQTTESTASGDLFIQVAAISDAARAASISDVLSALYQVPAAAPLIDNIYKLRLGPLNSEHQAQALLDELKRNGYPGAYKLAL</sequence>
<dbReference type="NCBIfam" id="TIGR00413">
    <property type="entry name" value="rlpA"/>
    <property type="match status" value="1"/>
</dbReference>
<dbReference type="InterPro" id="IPR036908">
    <property type="entry name" value="RlpA-like_sf"/>
</dbReference>
<dbReference type="AlphaFoldDB" id="A0A918JFB2"/>
<evidence type="ECO:0000313" key="9">
    <source>
        <dbReference type="Proteomes" id="UP000631300"/>
    </source>
</evidence>
<dbReference type="GO" id="GO:0000270">
    <property type="term" value="P:peptidoglycan metabolic process"/>
    <property type="evidence" value="ECO:0007669"/>
    <property type="project" value="UniProtKB-UniRule"/>
</dbReference>
<dbReference type="SUPFAM" id="SSF110997">
    <property type="entry name" value="Sporulation related repeat"/>
    <property type="match status" value="1"/>
</dbReference>
<evidence type="ECO:0000313" key="8">
    <source>
        <dbReference type="EMBL" id="GGW77150.1"/>
    </source>
</evidence>
<dbReference type="InterPro" id="IPR012997">
    <property type="entry name" value="RplA"/>
</dbReference>
<feature type="signal peptide" evidence="6">
    <location>
        <begin position="1"/>
        <end position="21"/>
    </location>
</feature>
<dbReference type="GO" id="GO:0071555">
    <property type="term" value="P:cell wall organization"/>
    <property type="evidence" value="ECO:0007669"/>
    <property type="project" value="UniProtKB-KW"/>
</dbReference>
<dbReference type="InterPro" id="IPR034718">
    <property type="entry name" value="RlpA"/>
</dbReference>
<feature type="chain" id="PRO_5036873074" description="Endolytic peptidoglycan transglycosylase RlpA" evidence="6">
    <location>
        <begin position="22"/>
        <end position="293"/>
    </location>
</feature>
<dbReference type="EC" id="4.2.2.-" evidence="4"/>
<accession>A0A918JFB2</accession>
<dbReference type="RefSeq" id="WP_373293818.1">
    <property type="nucleotide sequence ID" value="NZ_BMXP01000001.1"/>
</dbReference>
<evidence type="ECO:0000256" key="3">
    <source>
        <dbReference type="ARBA" id="ARBA00023316"/>
    </source>
</evidence>
<dbReference type="PROSITE" id="PS51724">
    <property type="entry name" value="SPOR"/>
    <property type="match status" value="1"/>
</dbReference>
<reference evidence="8" key="1">
    <citation type="journal article" date="2014" name="Int. J. Syst. Evol. Microbiol.">
        <title>Complete genome sequence of Corynebacterium casei LMG S-19264T (=DSM 44701T), isolated from a smear-ripened cheese.</title>
        <authorList>
            <consortium name="US DOE Joint Genome Institute (JGI-PGF)"/>
            <person name="Walter F."/>
            <person name="Albersmeier A."/>
            <person name="Kalinowski J."/>
            <person name="Ruckert C."/>
        </authorList>
    </citation>
    <scope>NUCLEOTIDE SEQUENCE</scope>
    <source>
        <strain evidence="8">KCTC 22164</strain>
    </source>
</reference>
<comment type="similarity">
    <text evidence="4 5">Belongs to the RlpA family.</text>
</comment>
<dbReference type="InterPro" id="IPR036680">
    <property type="entry name" value="SPOR-like_sf"/>
</dbReference>
<reference evidence="8" key="2">
    <citation type="submission" date="2020-09" db="EMBL/GenBank/DDBJ databases">
        <authorList>
            <person name="Sun Q."/>
            <person name="Kim S."/>
        </authorList>
    </citation>
    <scope>NUCLEOTIDE SEQUENCE</scope>
    <source>
        <strain evidence="8">KCTC 22164</strain>
    </source>
</reference>
<name>A0A918JFB2_9ALTE</name>
<keyword evidence="4" id="KW-0564">Palmitate</keyword>
<keyword evidence="3 4" id="KW-0961">Cell wall biogenesis/degradation</keyword>
<dbReference type="PANTHER" id="PTHR34183">
    <property type="entry name" value="ENDOLYTIC PEPTIDOGLYCAN TRANSGLYCOSYLASE RLPA"/>
    <property type="match status" value="1"/>
</dbReference>
<evidence type="ECO:0000256" key="2">
    <source>
        <dbReference type="ARBA" id="ARBA00023239"/>
    </source>
</evidence>
<dbReference type="Pfam" id="PF03330">
    <property type="entry name" value="DPBB_1"/>
    <property type="match status" value="1"/>
</dbReference>
<dbReference type="GO" id="GO:0042834">
    <property type="term" value="F:peptidoglycan binding"/>
    <property type="evidence" value="ECO:0007669"/>
    <property type="project" value="InterPro"/>
</dbReference>
<dbReference type="GO" id="GO:0009279">
    <property type="term" value="C:cell outer membrane"/>
    <property type="evidence" value="ECO:0007669"/>
    <property type="project" value="TreeGrafter"/>
</dbReference>
<evidence type="ECO:0000256" key="6">
    <source>
        <dbReference type="SAM" id="SignalP"/>
    </source>
</evidence>
<evidence type="ECO:0000256" key="1">
    <source>
        <dbReference type="ARBA" id="ARBA00022729"/>
    </source>
</evidence>
<dbReference type="Pfam" id="PF05036">
    <property type="entry name" value="SPOR"/>
    <property type="match status" value="1"/>
</dbReference>
<dbReference type="EMBL" id="BMXP01000001">
    <property type="protein sequence ID" value="GGW77150.1"/>
    <property type="molecule type" value="Genomic_DNA"/>
</dbReference>
<comment type="subcellular location">
    <subcellularLocation>
        <location evidence="4">Cell membrane</location>
        <topology evidence="4">Lipid-anchor</topology>
    </subcellularLocation>
</comment>
<dbReference type="HAMAP" id="MF_02071">
    <property type="entry name" value="RlpA"/>
    <property type="match status" value="1"/>
</dbReference>
<dbReference type="Proteomes" id="UP000631300">
    <property type="component" value="Unassembled WGS sequence"/>
</dbReference>
<dbReference type="Gene3D" id="2.40.40.10">
    <property type="entry name" value="RlpA-like domain"/>
    <property type="match status" value="1"/>
</dbReference>
<comment type="caution">
    <text evidence="8">The sequence shown here is derived from an EMBL/GenBank/DDBJ whole genome shotgun (WGS) entry which is preliminary data.</text>
</comment>
<keyword evidence="9" id="KW-1185">Reference proteome</keyword>
<evidence type="ECO:0000256" key="5">
    <source>
        <dbReference type="RuleBase" id="RU003495"/>
    </source>
</evidence>
<evidence type="ECO:0000256" key="4">
    <source>
        <dbReference type="HAMAP-Rule" id="MF_02071"/>
    </source>
</evidence>
<dbReference type="SUPFAM" id="SSF50685">
    <property type="entry name" value="Barwin-like endoglucanases"/>
    <property type="match status" value="1"/>
</dbReference>
<comment type="function">
    <text evidence="4">Lytic transglycosylase with a strong preference for naked glycan strands that lack stem peptides.</text>
</comment>
<keyword evidence="1 6" id="KW-0732">Signal</keyword>
<keyword evidence="4" id="KW-0472">Membrane</keyword>
<dbReference type="CDD" id="cd22268">
    <property type="entry name" value="DPBB_RlpA-like"/>
    <property type="match status" value="1"/>
</dbReference>
<protein>
    <recommendedName>
        <fullName evidence="4">Endolytic peptidoglycan transglycosylase RlpA</fullName>
        <ecNumber evidence="4">4.2.2.-</ecNumber>
    </recommendedName>
</protein>
<dbReference type="PANTHER" id="PTHR34183:SF1">
    <property type="entry name" value="ENDOLYTIC PEPTIDOGLYCAN TRANSGLYCOSYLASE RLPA"/>
    <property type="match status" value="1"/>
</dbReference>
<organism evidence="8 9">
    <name type="scientific">Alteromonas halophila</name>
    <dbReference type="NCBI Taxonomy" id="516698"/>
    <lineage>
        <taxon>Bacteria</taxon>
        <taxon>Pseudomonadati</taxon>
        <taxon>Pseudomonadota</taxon>
        <taxon>Gammaproteobacteria</taxon>
        <taxon>Alteromonadales</taxon>
        <taxon>Alteromonadaceae</taxon>
        <taxon>Alteromonas/Salinimonas group</taxon>
        <taxon>Alteromonas</taxon>
    </lineage>
</organism>
<evidence type="ECO:0000259" key="7">
    <source>
        <dbReference type="PROSITE" id="PS51724"/>
    </source>
</evidence>
<dbReference type="FunFam" id="2.40.40.10:FF:000003">
    <property type="entry name" value="Endolytic peptidoglycan transglycosylase RlpA"/>
    <property type="match status" value="1"/>
</dbReference>
<dbReference type="InterPro" id="IPR009009">
    <property type="entry name" value="RlpA-like_DPBB"/>
</dbReference>
<gene>
    <name evidence="4 8" type="primary">rlpA</name>
    <name evidence="8" type="ORF">GCM10007391_07610</name>
</gene>
<feature type="domain" description="SPOR" evidence="7">
    <location>
        <begin position="217"/>
        <end position="293"/>
    </location>
</feature>
<proteinExistence type="inferred from homology"/>
<dbReference type="PROSITE" id="PS51257">
    <property type="entry name" value="PROKAR_LIPOPROTEIN"/>
    <property type="match status" value="1"/>
</dbReference>
<keyword evidence="4 8" id="KW-0449">Lipoprotein</keyword>
<dbReference type="InterPro" id="IPR007730">
    <property type="entry name" value="SPOR-like_dom"/>
</dbReference>
<dbReference type="GO" id="GO:0005886">
    <property type="term" value="C:plasma membrane"/>
    <property type="evidence" value="ECO:0007669"/>
    <property type="project" value="UniProtKB-SubCell"/>
</dbReference>
<keyword evidence="4" id="KW-1003">Cell membrane</keyword>
<dbReference type="GO" id="GO:0008932">
    <property type="term" value="F:lytic endotransglycosylase activity"/>
    <property type="evidence" value="ECO:0007669"/>
    <property type="project" value="UniProtKB-UniRule"/>
</dbReference>